<organism evidence="2 3">
    <name type="scientific">Candidatus Pantoea multigeneris</name>
    <dbReference type="NCBI Taxonomy" id="2608357"/>
    <lineage>
        <taxon>Bacteria</taxon>
        <taxon>Pseudomonadati</taxon>
        <taxon>Pseudomonadota</taxon>
        <taxon>Gammaproteobacteria</taxon>
        <taxon>Enterobacterales</taxon>
        <taxon>Erwiniaceae</taxon>
        <taxon>Pantoea</taxon>
    </lineage>
</organism>
<dbReference type="InterPro" id="IPR036390">
    <property type="entry name" value="WH_DNA-bd_sf"/>
</dbReference>
<dbReference type="EMBL" id="VWXF01000003">
    <property type="protein sequence ID" value="NIF22050.1"/>
    <property type="molecule type" value="Genomic_DNA"/>
</dbReference>
<dbReference type="InterPro" id="IPR000600">
    <property type="entry name" value="ROK"/>
</dbReference>
<dbReference type="Proteomes" id="UP001515683">
    <property type="component" value="Unassembled WGS sequence"/>
</dbReference>
<dbReference type="InterPro" id="IPR036388">
    <property type="entry name" value="WH-like_DNA-bd_sf"/>
</dbReference>
<name>A0ABX0R9K3_9GAMM</name>
<proteinExistence type="inferred from homology"/>
<keyword evidence="3" id="KW-1185">Reference proteome</keyword>
<gene>
    <name evidence="2" type="ORF">F3J40_10615</name>
</gene>
<evidence type="ECO:0000256" key="1">
    <source>
        <dbReference type="ARBA" id="ARBA00006479"/>
    </source>
</evidence>
<dbReference type="Gene3D" id="1.10.10.10">
    <property type="entry name" value="Winged helix-like DNA-binding domain superfamily/Winged helix DNA-binding domain"/>
    <property type="match status" value="1"/>
</dbReference>
<dbReference type="PANTHER" id="PTHR18964">
    <property type="entry name" value="ROK (REPRESSOR, ORF, KINASE) FAMILY"/>
    <property type="match status" value="1"/>
</dbReference>
<dbReference type="RefSeq" id="WP_167014392.1">
    <property type="nucleotide sequence ID" value="NZ_VWXF01000003.1"/>
</dbReference>
<dbReference type="Gene3D" id="3.30.420.40">
    <property type="match status" value="2"/>
</dbReference>
<protein>
    <submittedName>
        <fullName evidence="2">ROK family protein</fullName>
    </submittedName>
</protein>
<accession>A0ABX0R9K3</accession>
<evidence type="ECO:0000313" key="2">
    <source>
        <dbReference type="EMBL" id="NIF22050.1"/>
    </source>
</evidence>
<reference evidence="2 3" key="1">
    <citation type="journal article" date="2019" name="bioRxiv">
        <title>Bacteria contribute to plant secondary compound degradation in a generalist herbivore system.</title>
        <authorList>
            <person name="Francoeur C.B."/>
            <person name="Khadempour L."/>
            <person name="Moreira-Soto R.D."/>
            <person name="Gotting K."/>
            <person name="Book A.J."/>
            <person name="Pinto-Tomas A.A."/>
            <person name="Keefover-Ring K."/>
            <person name="Currie C.R."/>
        </authorList>
    </citation>
    <scope>NUCLEOTIDE SEQUENCE [LARGE SCALE GENOMIC DNA]</scope>
    <source>
        <strain evidence="2">Acro-835</strain>
    </source>
</reference>
<dbReference type="Pfam" id="PF00480">
    <property type="entry name" value="ROK"/>
    <property type="match status" value="1"/>
</dbReference>
<comment type="similarity">
    <text evidence="1">Belongs to the ROK (NagC/XylR) family.</text>
</comment>
<dbReference type="PANTHER" id="PTHR18964:SF149">
    <property type="entry name" value="BIFUNCTIONAL UDP-N-ACETYLGLUCOSAMINE 2-EPIMERASE_N-ACETYLMANNOSAMINE KINASE"/>
    <property type="match status" value="1"/>
</dbReference>
<comment type="caution">
    <text evidence="2">The sequence shown here is derived from an EMBL/GenBank/DDBJ whole genome shotgun (WGS) entry which is preliminary data.</text>
</comment>
<dbReference type="InterPro" id="IPR043129">
    <property type="entry name" value="ATPase_NBD"/>
</dbReference>
<evidence type="ECO:0000313" key="3">
    <source>
        <dbReference type="Proteomes" id="UP001515683"/>
    </source>
</evidence>
<dbReference type="SUPFAM" id="SSF53067">
    <property type="entry name" value="Actin-like ATPase domain"/>
    <property type="match status" value="2"/>
</dbReference>
<sequence length="398" mass="42911">MNSDSQPGHVDQIKQTNAGVVYRLIDHYGPVSRIELARLAQLAPASITKIIREMVDAHLVKEAQYAEPGSRGRPATGLVLDTAGWHFLALRLHQNTVTITLRDLSTQTLVEEQHGLPHDGQQPLLAPLTELIEAFFTRHQQRLERLTAIAITLPGLSDNTPESAAHELPLAQALTQHTGLPVFIQQEVSAWTLAESLFGAAFGATEVIQLVVDDTVGAGIICDGQLLHKKGRARVEIGHIQVEAQGALCSCGNRGCLETVVSRASLLRLLSQRLPFHPESLLNTETLSIEALCNAALQGDGLATELITQTGEHLGRMLATLVNIFHPQHILLGSPLNAAATLLYPAIGQALRQHALPAYHQQLQLSPTAFPEPGTLGAAALIKDAMYNGSLLVRLLQG</sequence>
<dbReference type="SUPFAM" id="SSF46785">
    <property type="entry name" value="Winged helix' DNA-binding domain"/>
    <property type="match status" value="1"/>
</dbReference>